<keyword evidence="5 12" id="KW-0479">Metal-binding</keyword>
<comment type="cofactor">
    <cofactor evidence="12">
        <name>Zn(2+)</name>
        <dbReference type="ChEBI" id="CHEBI:29105"/>
    </cofactor>
</comment>
<dbReference type="InterPro" id="IPR036412">
    <property type="entry name" value="HAD-like_sf"/>
</dbReference>
<dbReference type="GO" id="GO:0046872">
    <property type="term" value="F:metal ion binding"/>
    <property type="evidence" value="ECO:0007669"/>
    <property type="project" value="UniProtKB-KW"/>
</dbReference>
<dbReference type="GO" id="GO:0005975">
    <property type="term" value="P:carbohydrate metabolic process"/>
    <property type="evidence" value="ECO:0007669"/>
    <property type="project" value="InterPro"/>
</dbReference>
<dbReference type="RefSeq" id="WP_008713314.1">
    <property type="nucleotide sequence ID" value="NZ_JANFYT010000030.1"/>
</dbReference>
<evidence type="ECO:0000256" key="11">
    <source>
        <dbReference type="PIRSR" id="PIRSR004682-3"/>
    </source>
</evidence>
<dbReference type="InterPro" id="IPR023214">
    <property type="entry name" value="HAD_sf"/>
</dbReference>
<proteinExistence type="inferred from homology"/>
<evidence type="ECO:0000256" key="3">
    <source>
        <dbReference type="ARBA" id="ARBA00011245"/>
    </source>
</evidence>
<evidence type="ECO:0000313" key="13">
    <source>
        <dbReference type="EMBL" id="MCQ4815221.1"/>
    </source>
</evidence>
<dbReference type="InterPro" id="IPR004446">
    <property type="entry name" value="Heptose_bisP_phosphatase"/>
</dbReference>
<reference evidence="13 14" key="1">
    <citation type="submission" date="2022-06" db="EMBL/GenBank/DDBJ databases">
        <title>Isolation of gut microbiota from human fecal samples.</title>
        <authorList>
            <person name="Pamer E.G."/>
            <person name="Barat B."/>
            <person name="Waligurski E."/>
            <person name="Medina S."/>
            <person name="Paddock L."/>
            <person name="Mostad J."/>
        </authorList>
    </citation>
    <scope>NUCLEOTIDE SEQUENCE [LARGE SCALE GENOMIC DNA]</scope>
    <source>
        <strain evidence="13 14">DFI.9.90</strain>
    </source>
</reference>
<gene>
    <name evidence="13" type="ORF">NE630_12335</name>
</gene>
<evidence type="ECO:0000256" key="6">
    <source>
        <dbReference type="ARBA" id="ARBA00022801"/>
    </source>
</evidence>
<dbReference type="AlphaFoldDB" id="A0AAW5K640"/>
<sequence>MHKIVFLDRDGVINKQAPVHDYIKTSFEFQMLPRAADAVKLLKQAGFLVVVVTNQRGIAQGIMSESDLDAIHRKMRKILADSGTMIDGIYVCPHEAGTCNCRKPEIGLFIMAENDLGKVDKLSSWMVGDGESDIEAGRRYGVSTILITDILGANKKFRADYLSTSLFNAAKLIVEKQRSTGGTR</sequence>
<evidence type="ECO:0000313" key="14">
    <source>
        <dbReference type="Proteomes" id="UP001205919"/>
    </source>
</evidence>
<dbReference type="GO" id="GO:0005737">
    <property type="term" value="C:cytoplasm"/>
    <property type="evidence" value="ECO:0007669"/>
    <property type="project" value="UniProtKB-SubCell"/>
</dbReference>
<keyword evidence="6 9" id="KW-0378">Hydrolase</keyword>
<feature type="binding site" evidence="12">
    <location>
        <position position="8"/>
    </location>
    <ligand>
        <name>Mg(2+)</name>
        <dbReference type="ChEBI" id="CHEBI:18420"/>
    </ligand>
</feature>
<comment type="subcellular location">
    <subcellularLocation>
        <location evidence="2 9">Cytoplasm</location>
    </subcellularLocation>
</comment>
<dbReference type="PIRSF" id="PIRSF004682">
    <property type="entry name" value="GmhB"/>
    <property type="match status" value="1"/>
</dbReference>
<feature type="site" description="Stabilizes the phosphoryl group" evidence="11">
    <location>
        <position position="103"/>
    </location>
</feature>
<keyword evidence="4 9" id="KW-0963">Cytoplasm</keyword>
<feature type="binding site" evidence="12">
    <location>
        <position position="101"/>
    </location>
    <ligand>
        <name>Zn(2+)</name>
        <dbReference type="ChEBI" id="CHEBI:29105"/>
    </ligand>
</feature>
<dbReference type="InterPro" id="IPR006543">
    <property type="entry name" value="Histidinol-phos"/>
</dbReference>
<keyword evidence="14" id="KW-1185">Reference proteome</keyword>
<dbReference type="PANTHER" id="PTHR42891:SF1">
    <property type="entry name" value="D-GLYCERO-BETA-D-MANNO-HEPTOSE-1,7-BISPHOSPHATE 7-PHOSPHATASE"/>
    <property type="match status" value="1"/>
</dbReference>
<dbReference type="GO" id="GO:0016791">
    <property type="term" value="F:phosphatase activity"/>
    <property type="evidence" value="ECO:0007669"/>
    <property type="project" value="InterPro"/>
</dbReference>
<name>A0AAW5K640_9BACT</name>
<comment type="caution">
    <text evidence="13">The sequence shown here is derived from an EMBL/GenBank/DDBJ whole genome shotgun (WGS) entry which is preliminary data.</text>
</comment>
<feature type="active site" description="Proton donor" evidence="10">
    <location>
        <position position="10"/>
    </location>
</feature>
<evidence type="ECO:0000256" key="9">
    <source>
        <dbReference type="PIRNR" id="PIRNR004682"/>
    </source>
</evidence>
<protein>
    <recommendedName>
        <fullName evidence="8 9">D,D-heptose 1,7-bisphosphate phosphatase</fullName>
        <ecNumber evidence="9">3.1.3.-</ecNumber>
    </recommendedName>
</protein>
<evidence type="ECO:0000256" key="10">
    <source>
        <dbReference type="PIRSR" id="PIRSR004682-1"/>
    </source>
</evidence>
<dbReference type="EMBL" id="JANFYT010000030">
    <property type="protein sequence ID" value="MCQ4815221.1"/>
    <property type="molecule type" value="Genomic_DNA"/>
</dbReference>
<evidence type="ECO:0000256" key="12">
    <source>
        <dbReference type="PIRSR" id="PIRSR004682-4"/>
    </source>
</evidence>
<dbReference type="SUPFAM" id="SSF56784">
    <property type="entry name" value="HAD-like"/>
    <property type="match status" value="1"/>
</dbReference>
<dbReference type="InterPro" id="IPR013954">
    <property type="entry name" value="PNK3P"/>
</dbReference>
<comment type="similarity">
    <text evidence="9">Belongs to the gmhB family.</text>
</comment>
<keyword evidence="7 9" id="KW-0119">Carbohydrate metabolism</keyword>
<dbReference type="NCBIfam" id="TIGR01662">
    <property type="entry name" value="HAD-SF-IIIA"/>
    <property type="match status" value="1"/>
</dbReference>
<evidence type="ECO:0000256" key="1">
    <source>
        <dbReference type="ARBA" id="ARBA00001946"/>
    </source>
</evidence>
<evidence type="ECO:0000256" key="5">
    <source>
        <dbReference type="ARBA" id="ARBA00022723"/>
    </source>
</evidence>
<organism evidence="13 14">
    <name type="scientific">Cloacibacillus evryensis</name>
    <dbReference type="NCBI Taxonomy" id="508460"/>
    <lineage>
        <taxon>Bacteria</taxon>
        <taxon>Thermotogati</taxon>
        <taxon>Synergistota</taxon>
        <taxon>Synergistia</taxon>
        <taxon>Synergistales</taxon>
        <taxon>Synergistaceae</taxon>
        <taxon>Cloacibacillus</taxon>
    </lineage>
</organism>
<feature type="site" description="Contributes to substrate recognition" evidence="11">
    <location>
        <position position="102"/>
    </location>
</feature>
<feature type="binding site" evidence="12">
    <location>
        <position position="10"/>
    </location>
    <ligand>
        <name>Mg(2+)</name>
        <dbReference type="ChEBI" id="CHEBI:18420"/>
    </ligand>
</feature>
<feature type="binding site" evidence="12">
    <location>
        <position position="92"/>
    </location>
    <ligand>
        <name>Zn(2+)</name>
        <dbReference type="ChEBI" id="CHEBI:29105"/>
    </ligand>
</feature>
<feature type="binding site" evidence="12">
    <location>
        <position position="99"/>
    </location>
    <ligand>
        <name>Zn(2+)</name>
        <dbReference type="ChEBI" id="CHEBI:29105"/>
    </ligand>
</feature>
<comment type="subunit">
    <text evidence="3">Monomer.</text>
</comment>
<keyword evidence="12" id="KW-0460">Magnesium</keyword>
<dbReference type="Gene3D" id="3.40.50.1000">
    <property type="entry name" value="HAD superfamily/HAD-like"/>
    <property type="match status" value="1"/>
</dbReference>
<dbReference type="Pfam" id="PF08645">
    <property type="entry name" value="PNK3P"/>
    <property type="match status" value="1"/>
</dbReference>
<dbReference type="EC" id="3.1.3.-" evidence="9"/>
<feature type="binding site" evidence="12">
    <location>
        <position position="129"/>
    </location>
    <ligand>
        <name>Mg(2+)</name>
        <dbReference type="ChEBI" id="CHEBI:18420"/>
    </ligand>
</feature>
<feature type="active site" description="Nucleophile" evidence="10">
    <location>
        <position position="8"/>
    </location>
</feature>
<evidence type="ECO:0000256" key="7">
    <source>
        <dbReference type="ARBA" id="ARBA00023277"/>
    </source>
</evidence>
<comment type="cofactor">
    <cofactor evidence="1 12">
        <name>Mg(2+)</name>
        <dbReference type="ChEBI" id="CHEBI:18420"/>
    </cofactor>
</comment>
<dbReference type="NCBIfam" id="TIGR01656">
    <property type="entry name" value="Histidinol-ppas"/>
    <property type="match status" value="1"/>
</dbReference>
<evidence type="ECO:0000256" key="2">
    <source>
        <dbReference type="ARBA" id="ARBA00004496"/>
    </source>
</evidence>
<keyword evidence="12" id="KW-0862">Zinc</keyword>
<dbReference type="Proteomes" id="UP001205919">
    <property type="component" value="Unassembled WGS sequence"/>
</dbReference>
<dbReference type="CDD" id="cd07503">
    <property type="entry name" value="HAD_HisB-N"/>
    <property type="match status" value="1"/>
</dbReference>
<evidence type="ECO:0000256" key="8">
    <source>
        <dbReference type="ARBA" id="ARBA00031828"/>
    </source>
</evidence>
<evidence type="ECO:0000256" key="4">
    <source>
        <dbReference type="ARBA" id="ARBA00022490"/>
    </source>
</evidence>
<feature type="site" description="Stabilizes the phosphoryl group" evidence="11">
    <location>
        <position position="53"/>
    </location>
</feature>
<dbReference type="PANTHER" id="PTHR42891">
    <property type="entry name" value="D-GLYCERO-BETA-D-MANNO-HEPTOSE-1,7-BISPHOSPHATE 7-PHOSPHATASE"/>
    <property type="match status" value="1"/>
</dbReference>
<accession>A0AAW5K640</accession>
<feature type="binding site" evidence="12">
    <location>
        <position position="94"/>
    </location>
    <ligand>
        <name>Zn(2+)</name>
        <dbReference type="ChEBI" id="CHEBI:29105"/>
    </ligand>
</feature>
<dbReference type="InterPro" id="IPR006549">
    <property type="entry name" value="HAD-SF_hydro_IIIA"/>
</dbReference>